<dbReference type="Gene3D" id="2.20.25.80">
    <property type="entry name" value="WRKY domain"/>
    <property type="match status" value="2"/>
</dbReference>
<reference evidence="13" key="2">
    <citation type="submission" date="2017-02" db="EMBL/GenBank/DDBJ databases">
        <title>Sunflower complete genome.</title>
        <authorList>
            <person name="Langlade N."/>
            <person name="Munos S."/>
        </authorList>
    </citation>
    <scope>NUCLEOTIDE SEQUENCE [LARGE SCALE GENOMIC DNA]</scope>
    <source>
        <tissue evidence="13">Leaves</tissue>
    </source>
</reference>
<dbReference type="GO" id="GO:0046872">
    <property type="term" value="F:metal ion binding"/>
    <property type="evidence" value="ECO:0007669"/>
    <property type="project" value="UniProtKB-KW"/>
</dbReference>
<keyword evidence="7" id="KW-0804">Transcription</keyword>
<dbReference type="InterPro" id="IPR044810">
    <property type="entry name" value="WRKY_plant"/>
</dbReference>
<dbReference type="SMART" id="SM00774">
    <property type="entry name" value="WRKY"/>
    <property type="match status" value="2"/>
</dbReference>
<comment type="similarity">
    <text evidence="9">Belongs to the WRKY group I family.</text>
</comment>
<dbReference type="EMBL" id="MNCJ02000330">
    <property type="protein sequence ID" value="KAF5763770.1"/>
    <property type="molecule type" value="Genomic_DNA"/>
</dbReference>
<dbReference type="GO" id="GO:0005634">
    <property type="term" value="C:nucleus"/>
    <property type="evidence" value="ECO:0000318"/>
    <property type="project" value="GO_Central"/>
</dbReference>
<dbReference type="OrthoDB" id="2021103at2759"/>
<evidence type="ECO:0000256" key="10">
    <source>
        <dbReference type="SAM" id="MobiDB-lite"/>
    </source>
</evidence>
<proteinExistence type="inferred from homology"/>
<dbReference type="SUPFAM" id="SSF118290">
    <property type="entry name" value="WRKY DNA-binding domain"/>
    <property type="match status" value="2"/>
</dbReference>
<sequence>MSPTKRHTQPSIHLDHMAETGIGGDAAPLSQWSVPPTLTLPQLSFIETLAIGLSPGPMTLVSNFFSDHYPDTDLASFSRLFDETLPGLAAGNQAAPLLCGKQLEDDKQNQQDLDSESDNSKPEYVVSINRPANDGYKWRKYGQKQVKASELPRSYYKCTHINCPATKKIGHFLDGDVSDIIYKGQHNHEPPLVHAQAKYGAPMDQHTSFVQEPVNPYQEVVNHVVANEVEGDHEANLKKRKTDFGCVDRASSSRVTVVESKIVVQTRSEVDILDDGFKWRKYGQKVVKGNTYPRSYYRCAYKGCKVRKHVERVCLDPKSVVTTYEGKHKHDIPVLAKPSSHNITNFKIEEMTLLQSKEEHIPSWTLV</sequence>
<dbReference type="InterPro" id="IPR036576">
    <property type="entry name" value="WRKY_dom_sf"/>
</dbReference>
<protein>
    <submittedName>
        <fullName evidence="13">Putative WRKY DNA-binding protein 58</fullName>
    </submittedName>
    <submittedName>
        <fullName evidence="12">Transcription factor WRKY family</fullName>
    </submittedName>
</protein>
<gene>
    <name evidence="13" type="primary">WRKY58</name>
    <name evidence="13" type="ORF">HannXRQ_Chr15g0473091</name>
    <name evidence="12" type="ORF">HanXRQr2_Chr15g0684261</name>
</gene>
<keyword evidence="6 13" id="KW-0238">DNA-binding</keyword>
<dbReference type="PANTHER" id="PTHR31221:SF141">
    <property type="entry name" value="WRKY PROTEIN"/>
    <property type="match status" value="1"/>
</dbReference>
<keyword evidence="3" id="KW-0677">Repeat</keyword>
<feature type="domain" description="WRKY" evidence="11">
    <location>
        <begin position="133"/>
        <end position="191"/>
    </location>
</feature>
<dbReference type="FunFam" id="2.20.25.80:FF:000006">
    <property type="entry name" value="WRKY transcription factor"/>
    <property type="match status" value="1"/>
</dbReference>
<evidence type="ECO:0000313" key="13">
    <source>
        <dbReference type="EMBL" id="OTF94530.1"/>
    </source>
</evidence>
<dbReference type="GO" id="GO:0006355">
    <property type="term" value="P:regulation of DNA-templated transcription"/>
    <property type="evidence" value="ECO:0000318"/>
    <property type="project" value="GO_Central"/>
</dbReference>
<feature type="region of interest" description="Disordered" evidence="10">
    <location>
        <begin position="105"/>
        <end position="124"/>
    </location>
</feature>
<keyword evidence="2" id="KW-0479">Metal-binding</keyword>
<evidence type="ECO:0000259" key="11">
    <source>
        <dbReference type="PROSITE" id="PS50811"/>
    </source>
</evidence>
<dbReference type="Gramene" id="mRNA:HanXRQr2_Chr15g0684261">
    <property type="protein sequence ID" value="mRNA:HanXRQr2_Chr15g0684261"/>
    <property type="gene ID" value="HanXRQr2_Chr15g0684261"/>
</dbReference>
<organism evidence="13 14">
    <name type="scientific">Helianthus annuus</name>
    <name type="common">Common sunflower</name>
    <dbReference type="NCBI Taxonomy" id="4232"/>
    <lineage>
        <taxon>Eukaryota</taxon>
        <taxon>Viridiplantae</taxon>
        <taxon>Streptophyta</taxon>
        <taxon>Embryophyta</taxon>
        <taxon>Tracheophyta</taxon>
        <taxon>Spermatophyta</taxon>
        <taxon>Magnoliopsida</taxon>
        <taxon>eudicotyledons</taxon>
        <taxon>Gunneridae</taxon>
        <taxon>Pentapetalae</taxon>
        <taxon>asterids</taxon>
        <taxon>campanulids</taxon>
        <taxon>Asterales</taxon>
        <taxon>Asteraceae</taxon>
        <taxon>Asteroideae</taxon>
        <taxon>Heliantheae alliance</taxon>
        <taxon>Heliantheae</taxon>
        <taxon>Helianthus</taxon>
    </lineage>
</organism>
<dbReference type="PROSITE" id="PS50811">
    <property type="entry name" value="WRKY"/>
    <property type="match status" value="2"/>
</dbReference>
<evidence type="ECO:0000256" key="6">
    <source>
        <dbReference type="ARBA" id="ARBA00023125"/>
    </source>
</evidence>
<dbReference type="InParanoid" id="A0A251SAV9"/>
<keyword evidence="5" id="KW-0805">Transcription regulation</keyword>
<keyword evidence="8" id="KW-0539">Nucleus</keyword>
<feature type="domain" description="WRKY" evidence="11">
    <location>
        <begin position="268"/>
        <end position="333"/>
    </location>
</feature>
<keyword evidence="14" id="KW-1185">Reference proteome</keyword>
<dbReference type="Proteomes" id="UP000215914">
    <property type="component" value="Chromosome 15"/>
</dbReference>
<evidence type="ECO:0000313" key="12">
    <source>
        <dbReference type="EMBL" id="KAF5763770.1"/>
    </source>
</evidence>
<evidence type="ECO:0000256" key="4">
    <source>
        <dbReference type="ARBA" id="ARBA00022833"/>
    </source>
</evidence>
<dbReference type="SMR" id="A0A251SAV9"/>
<reference evidence="12" key="3">
    <citation type="submission" date="2020-06" db="EMBL/GenBank/DDBJ databases">
        <title>Helianthus annuus Genome sequencing and assembly Release 2.</title>
        <authorList>
            <person name="Gouzy J."/>
            <person name="Langlade N."/>
            <person name="Munos S."/>
        </authorList>
    </citation>
    <scope>NUCLEOTIDE SEQUENCE</scope>
    <source>
        <tissue evidence="12">Leaves</tissue>
    </source>
</reference>
<dbReference type="InterPro" id="IPR003657">
    <property type="entry name" value="WRKY_dom"/>
</dbReference>
<dbReference type="AlphaFoldDB" id="A0A251SAV9"/>
<evidence type="ECO:0000256" key="8">
    <source>
        <dbReference type="ARBA" id="ARBA00023242"/>
    </source>
</evidence>
<evidence type="ECO:0000313" key="14">
    <source>
        <dbReference type="Proteomes" id="UP000215914"/>
    </source>
</evidence>
<evidence type="ECO:0000256" key="5">
    <source>
        <dbReference type="ARBA" id="ARBA00023015"/>
    </source>
</evidence>
<dbReference type="FunFam" id="2.20.25.80:FF:000003">
    <property type="entry name" value="WRKY transcription factor 57"/>
    <property type="match status" value="1"/>
</dbReference>
<evidence type="ECO:0000256" key="7">
    <source>
        <dbReference type="ARBA" id="ARBA00023163"/>
    </source>
</evidence>
<dbReference type="Pfam" id="PF03106">
    <property type="entry name" value="WRKY"/>
    <property type="match status" value="2"/>
</dbReference>
<accession>A0A251SAV9</accession>
<keyword evidence="4" id="KW-0862">Zinc</keyword>
<evidence type="ECO:0000256" key="2">
    <source>
        <dbReference type="ARBA" id="ARBA00022723"/>
    </source>
</evidence>
<dbReference type="GO" id="GO:0000976">
    <property type="term" value="F:transcription cis-regulatory region binding"/>
    <property type="evidence" value="ECO:0000318"/>
    <property type="project" value="GO_Central"/>
</dbReference>
<evidence type="ECO:0000256" key="1">
    <source>
        <dbReference type="ARBA" id="ARBA00004123"/>
    </source>
</evidence>
<reference evidence="12 14" key="1">
    <citation type="journal article" date="2017" name="Nature">
        <title>The sunflower genome provides insights into oil metabolism, flowering and Asterid evolution.</title>
        <authorList>
            <person name="Badouin H."/>
            <person name="Gouzy J."/>
            <person name="Grassa C.J."/>
            <person name="Murat F."/>
            <person name="Staton S.E."/>
            <person name="Cottret L."/>
            <person name="Lelandais-Briere C."/>
            <person name="Owens G.L."/>
            <person name="Carrere S."/>
            <person name="Mayjonade B."/>
            <person name="Legrand L."/>
            <person name="Gill N."/>
            <person name="Kane N.C."/>
            <person name="Bowers J.E."/>
            <person name="Hubner S."/>
            <person name="Bellec A."/>
            <person name="Berard A."/>
            <person name="Berges H."/>
            <person name="Blanchet N."/>
            <person name="Boniface M.C."/>
            <person name="Brunel D."/>
            <person name="Catrice O."/>
            <person name="Chaidir N."/>
            <person name="Claudel C."/>
            <person name="Donnadieu C."/>
            <person name="Faraut T."/>
            <person name="Fievet G."/>
            <person name="Helmstetter N."/>
            <person name="King M."/>
            <person name="Knapp S.J."/>
            <person name="Lai Z."/>
            <person name="Le Paslier M.C."/>
            <person name="Lippi Y."/>
            <person name="Lorenzon L."/>
            <person name="Mandel J.R."/>
            <person name="Marage G."/>
            <person name="Marchand G."/>
            <person name="Marquand E."/>
            <person name="Bret-Mestries E."/>
            <person name="Morien E."/>
            <person name="Nambeesan S."/>
            <person name="Nguyen T."/>
            <person name="Pegot-Espagnet P."/>
            <person name="Pouilly N."/>
            <person name="Raftis F."/>
            <person name="Sallet E."/>
            <person name="Schiex T."/>
            <person name="Thomas J."/>
            <person name="Vandecasteele C."/>
            <person name="Vares D."/>
            <person name="Vear F."/>
            <person name="Vautrin S."/>
            <person name="Crespi M."/>
            <person name="Mangin B."/>
            <person name="Burke J.M."/>
            <person name="Salse J."/>
            <person name="Munos S."/>
            <person name="Vincourt P."/>
            <person name="Rieseberg L.H."/>
            <person name="Langlade N.B."/>
        </authorList>
    </citation>
    <scope>NUCLEOTIDE SEQUENCE [LARGE SCALE GENOMIC DNA]</scope>
    <source>
        <strain evidence="14">cv. SF193</strain>
        <tissue evidence="12">Leaves</tissue>
    </source>
</reference>
<name>A0A251SAV9_HELAN</name>
<dbReference type="EMBL" id="CM007904">
    <property type="protein sequence ID" value="OTF94530.1"/>
    <property type="molecule type" value="Genomic_DNA"/>
</dbReference>
<comment type="subcellular location">
    <subcellularLocation>
        <location evidence="1">Nucleus</location>
    </subcellularLocation>
</comment>
<dbReference type="GO" id="GO:0003700">
    <property type="term" value="F:DNA-binding transcription factor activity"/>
    <property type="evidence" value="ECO:0000318"/>
    <property type="project" value="GO_Central"/>
</dbReference>
<evidence type="ECO:0000256" key="3">
    <source>
        <dbReference type="ARBA" id="ARBA00022737"/>
    </source>
</evidence>
<evidence type="ECO:0000256" key="9">
    <source>
        <dbReference type="ARBA" id="ARBA00061157"/>
    </source>
</evidence>
<dbReference type="PANTHER" id="PTHR31221">
    <property type="entry name" value="WRKY TRANSCRIPTION FACTOR PROTEIN 1-RELATED"/>
    <property type="match status" value="1"/>
</dbReference>